<feature type="domain" description="HTH luxR-type" evidence="4">
    <location>
        <begin position="249"/>
        <end position="313"/>
    </location>
</feature>
<protein>
    <recommendedName>
        <fullName evidence="4">HTH luxR-type domain-containing protein</fullName>
    </recommendedName>
</protein>
<dbReference type="PANTHER" id="PTHR44688:SF16">
    <property type="entry name" value="DNA-BINDING TRANSCRIPTIONAL ACTIVATOR DEVR_DOSR"/>
    <property type="match status" value="1"/>
</dbReference>
<evidence type="ECO:0000256" key="1">
    <source>
        <dbReference type="ARBA" id="ARBA00023015"/>
    </source>
</evidence>
<sequence length="313" mass="35216">MGKHRLSPLAISALRHADHRISTTALADQALGYEACLTAMSCLAPVDSFYIGIYESATVLRVDFIAESGVRLAGHEIPFGEYGLSQRIKQTAQLYSWHEDNGKILRRGVKFGDLSRATQDALVYPLIDHQGVPYGLMAFLSYQEKVFDKECIAVGEWLAAALAINRDNQYDRERRLALDVLYPEYEPPRGLVANSYLRDIENLLVPLGENLKNAERGIDVDRNLRSALEIYQELLSMTKLHGECYLKGPLVSVLELTEREVEIARLVSERRLSNAQIAAELYISERTVKGHMTKIMAKLGVRRRSDIRLPSQG</sequence>
<dbReference type="Proteomes" id="UP000061839">
    <property type="component" value="Chromosome"/>
</dbReference>
<dbReference type="PANTHER" id="PTHR44688">
    <property type="entry name" value="DNA-BINDING TRANSCRIPTIONAL ACTIVATOR DEVR_DOSR"/>
    <property type="match status" value="1"/>
</dbReference>
<dbReference type="GO" id="GO:0003677">
    <property type="term" value="F:DNA binding"/>
    <property type="evidence" value="ECO:0007669"/>
    <property type="project" value="UniProtKB-KW"/>
</dbReference>
<dbReference type="InterPro" id="IPR029016">
    <property type="entry name" value="GAF-like_dom_sf"/>
</dbReference>
<dbReference type="Pfam" id="PF00196">
    <property type="entry name" value="GerE"/>
    <property type="match status" value="1"/>
</dbReference>
<dbReference type="KEGG" id="ari:UM93_05560"/>
<dbReference type="PROSITE" id="PS50043">
    <property type="entry name" value="HTH_LUXR_2"/>
    <property type="match status" value="1"/>
</dbReference>
<dbReference type="AlphaFoldDB" id="A0A0D4BXU3"/>
<dbReference type="HOGENOM" id="CLU_846716_0_0_11"/>
<dbReference type="SUPFAM" id="SSF55781">
    <property type="entry name" value="GAF domain-like"/>
    <property type="match status" value="1"/>
</dbReference>
<reference evidence="5 6" key="1">
    <citation type="journal article" date="2015" name="Genome Announc.">
        <title>Complete Genome Sequencing of Protease-Producing Novel Arthrobacter sp. Strain IHBB 11108 Using PacBio Single-Molecule Real-Time Sequencing Technology.</title>
        <authorList>
            <person name="Kiran S."/>
            <person name="Swarnkar M.K."/>
            <person name="Pal M."/>
            <person name="Thakur R."/>
            <person name="Tewari R."/>
            <person name="Singh A.K."/>
            <person name="Gulati A."/>
        </authorList>
    </citation>
    <scope>NUCLEOTIDE SEQUENCE [LARGE SCALE GENOMIC DNA]</scope>
    <source>
        <strain evidence="5 6">IHBB 11108</strain>
    </source>
</reference>
<gene>
    <name evidence="5" type="ORF">UM93_05560</name>
</gene>
<evidence type="ECO:0000256" key="2">
    <source>
        <dbReference type="ARBA" id="ARBA00023125"/>
    </source>
</evidence>
<dbReference type="InterPro" id="IPR016032">
    <property type="entry name" value="Sig_transdc_resp-reg_C-effctor"/>
</dbReference>
<evidence type="ECO:0000256" key="3">
    <source>
        <dbReference type="ARBA" id="ARBA00023163"/>
    </source>
</evidence>
<accession>A0A0D4BXU3</accession>
<keyword evidence="3" id="KW-0804">Transcription</keyword>
<dbReference type="PATRIC" id="fig|1618207.4.peg.1130"/>
<dbReference type="SUPFAM" id="SSF46894">
    <property type="entry name" value="C-terminal effector domain of the bipartite response regulators"/>
    <property type="match status" value="1"/>
</dbReference>
<keyword evidence="1" id="KW-0805">Transcription regulation</keyword>
<dbReference type="EMBL" id="CP011005">
    <property type="protein sequence ID" value="AJT41119.1"/>
    <property type="molecule type" value="Genomic_DNA"/>
</dbReference>
<organism evidence="5 6">
    <name type="scientific">Psychromicrobium lacuslunae</name>
    <dbReference type="NCBI Taxonomy" id="1618207"/>
    <lineage>
        <taxon>Bacteria</taxon>
        <taxon>Bacillati</taxon>
        <taxon>Actinomycetota</taxon>
        <taxon>Actinomycetes</taxon>
        <taxon>Micrococcales</taxon>
        <taxon>Micrococcaceae</taxon>
        <taxon>Psychromicrobium</taxon>
    </lineage>
</organism>
<name>A0A0D4BXU3_9MICC</name>
<dbReference type="RefSeq" id="WP_045074236.1">
    <property type="nucleotide sequence ID" value="NZ_CP011005.1"/>
</dbReference>
<keyword evidence="2" id="KW-0238">DNA-binding</keyword>
<dbReference type="SMART" id="SM00421">
    <property type="entry name" value="HTH_LUXR"/>
    <property type="match status" value="1"/>
</dbReference>
<evidence type="ECO:0000313" key="5">
    <source>
        <dbReference type="EMBL" id="AJT41119.1"/>
    </source>
</evidence>
<dbReference type="Gene3D" id="1.10.10.10">
    <property type="entry name" value="Winged helix-like DNA-binding domain superfamily/Winged helix DNA-binding domain"/>
    <property type="match status" value="1"/>
</dbReference>
<evidence type="ECO:0000259" key="4">
    <source>
        <dbReference type="PROSITE" id="PS50043"/>
    </source>
</evidence>
<dbReference type="CDD" id="cd06170">
    <property type="entry name" value="LuxR_C_like"/>
    <property type="match status" value="1"/>
</dbReference>
<dbReference type="Gene3D" id="3.30.450.40">
    <property type="match status" value="1"/>
</dbReference>
<evidence type="ECO:0000313" key="6">
    <source>
        <dbReference type="Proteomes" id="UP000061839"/>
    </source>
</evidence>
<keyword evidence="6" id="KW-1185">Reference proteome</keyword>
<dbReference type="GO" id="GO:0006355">
    <property type="term" value="P:regulation of DNA-templated transcription"/>
    <property type="evidence" value="ECO:0007669"/>
    <property type="project" value="InterPro"/>
</dbReference>
<dbReference type="InterPro" id="IPR000792">
    <property type="entry name" value="Tscrpt_reg_LuxR_C"/>
</dbReference>
<dbReference type="STRING" id="1618207.UM93_05560"/>
<dbReference type="InterPro" id="IPR036388">
    <property type="entry name" value="WH-like_DNA-bd_sf"/>
</dbReference>
<proteinExistence type="predicted"/>